<protein>
    <submittedName>
        <fullName evidence="1">Uncharacterized protein</fullName>
    </submittedName>
</protein>
<accession>A0A2S9YC80</accession>
<gene>
    <name evidence="1" type="ORF">ENSA5_20900</name>
</gene>
<evidence type="ECO:0000313" key="1">
    <source>
        <dbReference type="EMBL" id="PRQ02738.1"/>
    </source>
</evidence>
<dbReference type="EMBL" id="PVNK01000112">
    <property type="protein sequence ID" value="PRQ02738.1"/>
    <property type="molecule type" value="Genomic_DNA"/>
</dbReference>
<dbReference type="RefSeq" id="WP_146155552.1">
    <property type="nucleotide sequence ID" value="NZ_PVNK01000112.1"/>
</dbReference>
<name>A0A2S9YC80_9BACT</name>
<organism evidence="1 2">
    <name type="scientific">Enhygromyxa salina</name>
    <dbReference type="NCBI Taxonomy" id="215803"/>
    <lineage>
        <taxon>Bacteria</taxon>
        <taxon>Pseudomonadati</taxon>
        <taxon>Myxococcota</taxon>
        <taxon>Polyangia</taxon>
        <taxon>Nannocystales</taxon>
        <taxon>Nannocystaceae</taxon>
        <taxon>Enhygromyxa</taxon>
    </lineage>
</organism>
<dbReference type="AlphaFoldDB" id="A0A2S9YC80"/>
<evidence type="ECO:0000313" key="2">
    <source>
        <dbReference type="Proteomes" id="UP000237968"/>
    </source>
</evidence>
<dbReference type="Proteomes" id="UP000237968">
    <property type="component" value="Unassembled WGS sequence"/>
</dbReference>
<proteinExistence type="predicted"/>
<dbReference type="OrthoDB" id="9892502at2"/>
<reference evidence="1 2" key="1">
    <citation type="submission" date="2018-03" db="EMBL/GenBank/DDBJ databases">
        <title>Draft Genome Sequences of the Obligatory Marine Myxobacteria Enhygromyxa salina SWB005.</title>
        <authorList>
            <person name="Poehlein A."/>
            <person name="Moghaddam J.A."/>
            <person name="Harms H."/>
            <person name="Alanjari M."/>
            <person name="Koenig G.M."/>
            <person name="Daniel R."/>
            <person name="Schaeberle T.F."/>
        </authorList>
    </citation>
    <scope>NUCLEOTIDE SEQUENCE [LARGE SCALE GENOMIC DNA]</scope>
    <source>
        <strain evidence="1 2">SWB005</strain>
    </source>
</reference>
<sequence>MPDADFDSPGPCPCEDPHTRARRLAGELRLARAVHERVIHELGNPLQSLAMLVELTRDELRAQAPDGPGVARLDRALVSVERIRRVLVASGRVRARLSDGESRHMAATWGRLLDELLGFVGERVEASRARLVRETAEIDRLAVEPSSMREATLAALVGVCAQLRAGRGDEMTVKVRGRVSQDQLCLTVALQGPGGPLEIEPQIYAWVDELLADARDCDCRPEAGALAVWAPATSRVRPPTPEWGG</sequence>
<comment type="caution">
    <text evidence="1">The sequence shown here is derived from an EMBL/GenBank/DDBJ whole genome shotgun (WGS) entry which is preliminary data.</text>
</comment>
<keyword evidence="2" id="KW-1185">Reference proteome</keyword>